<name>A0ABR1JJU0_9AGAR</name>
<comment type="caution">
    <text evidence="2">The sequence shown here is derived from an EMBL/GenBank/DDBJ whole genome shotgun (WGS) entry which is preliminary data.</text>
</comment>
<keyword evidence="3" id="KW-1185">Reference proteome</keyword>
<keyword evidence="1" id="KW-0732">Signal</keyword>
<reference evidence="2 3" key="1">
    <citation type="submission" date="2024-01" db="EMBL/GenBank/DDBJ databases">
        <title>A draft genome for the cacao thread blight pathogen Marasmiellus scandens.</title>
        <authorList>
            <person name="Baruah I.K."/>
            <person name="Leung J."/>
            <person name="Bukari Y."/>
            <person name="Amoako-Attah I."/>
            <person name="Meinhardt L.W."/>
            <person name="Bailey B.A."/>
            <person name="Cohen S.P."/>
        </authorList>
    </citation>
    <scope>NUCLEOTIDE SEQUENCE [LARGE SCALE GENOMIC DNA]</scope>
    <source>
        <strain evidence="2 3">GH-19</strain>
    </source>
</reference>
<organism evidence="2 3">
    <name type="scientific">Marasmiellus scandens</name>
    <dbReference type="NCBI Taxonomy" id="2682957"/>
    <lineage>
        <taxon>Eukaryota</taxon>
        <taxon>Fungi</taxon>
        <taxon>Dikarya</taxon>
        <taxon>Basidiomycota</taxon>
        <taxon>Agaricomycotina</taxon>
        <taxon>Agaricomycetes</taxon>
        <taxon>Agaricomycetidae</taxon>
        <taxon>Agaricales</taxon>
        <taxon>Marasmiineae</taxon>
        <taxon>Omphalotaceae</taxon>
        <taxon>Marasmiellus</taxon>
    </lineage>
</organism>
<protein>
    <submittedName>
        <fullName evidence="2">Uncharacterized protein</fullName>
    </submittedName>
</protein>
<feature type="chain" id="PRO_5046270342" evidence="1">
    <location>
        <begin position="20"/>
        <end position="73"/>
    </location>
</feature>
<evidence type="ECO:0000256" key="1">
    <source>
        <dbReference type="SAM" id="SignalP"/>
    </source>
</evidence>
<evidence type="ECO:0000313" key="2">
    <source>
        <dbReference type="EMBL" id="KAK7461679.1"/>
    </source>
</evidence>
<feature type="signal peptide" evidence="1">
    <location>
        <begin position="1"/>
        <end position="19"/>
    </location>
</feature>
<gene>
    <name evidence="2" type="ORF">VKT23_008107</name>
</gene>
<dbReference type="EMBL" id="JBANRG010000012">
    <property type="protein sequence ID" value="KAK7461679.1"/>
    <property type="molecule type" value="Genomic_DNA"/>
</dbReference>
<dbReference type="Proteomes" id="UP001498398">
    <property type="component" value="Unassembled WGS sequence"/>
</dbReference>
<proteinExistence type="predicted"/>
<accession>A0ABR1JJU0</accession>
<sequence length="73" mass="7705">MRATLFATALLVFFANTFATANPLLVVRQDGVEDRPCGPGSYNVSPVEGFFGCCAAPGEPGTCLKPDHVCAWV</sequence>
<evidence type="ECO:0000313" key="3">
    <source>
        <dbReference type="Proteomes" id="UP001498398"/>
    </source>
</evidence>